<feature type="compositionally biased region" description="Acidic residues" evidence="5">
    <location>
        <begin position="350"/>
        <end position="359"/>
    </location>
</feature>
<evidence type="ECO:0000256" key="1">
    <source>
        <dbReference type="ARBA" id="ARBA00004394"/>
    </source>
</evidence>
<dbReference type="GeneID" id="28737343"/>
<dbReference type="InterPro" id="IPR007583">
    <property type="entry name" value="GRASP55_65"/>
</dbReference>
<feature type="domain" description="PDZ GRASP-type" evidence="6">
    <location>
        <begin position="30"/>
        <end position="114"/>
    </location>
</feature>
<dbReference type="InterPro" id="IPR036034">
    <property type="entry name" value="PDZ_sf"/>
</dbReference>
<dbReference type="PROSITE" id="PS51865">
    <property type="entry name" value="PDZ_GRASP"/>
    <property type="match status" value="2"/>
</dbReference>
<sequence>MFGALNRFIGRLDAEPTQQQGAQNPGDNTFGFQVLRNTNTELALEPWFDFIIGINGHFIESPDPSLFATELKNCAGGYCTLDIWSAKGQRTTQLTVPVPQAPDSLGLSLQLSPLNSTFNVWHILTIPSPLSPAHLAGLLPHSDYVLGSPSGTLKGESALGELVEDHLNRSLMLWVYNSEFDVVREVELVPRRGWGGEGALGAVLGFGALHRLPVGIGEEVQAPGQDLFDASAEKRSIDLYNGTADTTYQAAPIAPPPMLNPNAAPPPMLNPNAPPPVVGSRAKKGRAHRAVSPNAGFDDMFAEGAQKSAAQDFAPSRHGTPKAPPPKVGGAAPPASVEASEAAEPKPEDLGEPGDAEET</sequence>
<dbReference type="PANTHER" id="PTHR12893">
    <property type="entry name" value="GOLGI REASSEMBLY STACKING PROTEIN GRASP"/>
    <property type="match status" value="1"/>
</dbReference>
<comment type="caution">
    <text evidence="7">The sequence shown here is derived from an EMBL/GenBank/DDBJ whole genome shotgun (WGS) entry which is preliminary data.</text>
</comment>
<keyword evidence="4" id="KW-0472">Membrane</keyword>
<dbReference type="PANTHER" id="PTHR12893:SF0">
    <property type="entry name" value="GRASP65"/>
    <property type="match status" value="1"/>
</dbReference>
<keyword evidence="3" id="KW-0333">Golgi apparatus</keyword>
<dbReference type="STRING" id="1664694.A0A0N1NZW3"/>
<evidence type="ECO:0000313" key="8">
    <source>
        <dbReference type="Proteomes" id="UP000038010"/>
    </source>
</evidence>
<dbReference type="InterPro" id="IPR024958">
    <property type="entry name" value="GRASP_PDZ"/>
</dbReference>
<comment type="subcellular location">
    <subcellularLocation>
        <location evidence="1">Golgi apparatus membrane</location>
    </subcellularLocation>
</comment>
<feature type="compositionally biased region" description="Low complexity" evidence="5">
    <location>
        <begin position="328"/>
        <end position="342"/>
    </location>
</feature>
<dbReference type="AlphaFoldDB" id="A0A0N1NZW3"/>
<dbReference type="RefSeq" id="XP_017999328.1">
    <property type="nucleotide sequence ID" value="XM_018145463.1"/>
</dbReference>
<dbReference type="GO" id="GO:0000139">
    <property type="term" value="C:Golgi membrane"/>
    <property type="evidence" value="ECO:0007669"/>
    <property type="project" value="UniProtKB-SubCell"/>
</dbReference>
<protein>
    <recommendedName>
        <fullName evidence="6">PDZ GRASP-type domain-containing protein</fullName>
    </recommendedName>
</protein>
<reference evidence="7 8" key="1">
    <citation type="submission" date="2015-06" db="EMBL/GenBank/DDBJ databases">
        <title>Draft genome of the ant-associated black yeast Phialophora attae CBS 131958.</title>
        <authorList>
            <person name="Moreno L.F."/>
            <person name="Stielow B.J."/>
            <person name="de Hoog S."/>
            <person name="Vicente V.A."/>
            <person name="Weiss V.A."/>
            <person name="de Vries M."/>
            <person name="Cruz L.M."/>
            <person name="Souza E.M."/>
        </authorList>
    </citation>
    <scope>NUCLEOTIDE SEQUENCE [LARGE SCALE GENOMIC DNA]</scope>
    <source>
        <strain evidence="7 8">CBS 131958</strain>
    </source>
</reference>
<evidence type="ECO:0000256" key="5">
    <source>
        <dbReference type="SAM" id="MobiDB-lite"/>
    </source>
</evidence>
<keyword evidence="8" id="KW-1185">Reference proteome</keyword>
<keyword evidence="2" id="KW-0677">Repeat</keyword>
<name>A0A0N1NZW3_9EURO</name>
<evidence type="ECO:0000256" key="2">
    <source>
        <dbReference type="ARBA" id="ARBA00022737"/>
    </source>
</evidence>
<organism evidence="7 8">
    <name type="scientific">Cyphellophora attinorum</name>
    <dbReference type="NCBI Taxonomy" id="1664694"/>
    <lineage>
        <taxon>Eukaryota</taxon>
        <taxon>Fungi</taxon>
        <taxon>Dikarya</taxon>
        <taxon>Ascomycota</taxon>
        <taxon>Pezizomycotina</taxon>
        <taxon>Eurotiomycetes</taxon>
        <taxon>Chaetothyriomycetidae</taxon>
        <taxon>Chaetothyriales</taxon>
        <taxon>Cyphellophoraceae</taxon>
        <taxon>Cyphellophora</taxon>
    </lineage>
</organism>
<evidence type="ECO:0000313" key="7">
    <source>
        <dbReference type="EMBL" id="KPI39365.1"/>
    </source>
</evidence>
<dbReference type="Proteomes" id="UP000038010">
    <property type="component" value="Unassembled WGS sequence"/>
</dbReference>
<evidence type="ECO:0000256" key="4">
    <source>
        <dbReference type="ARBA" id="ARBA00023136"/>
    </source>
</evidence>
<feature type="compositionally biased region" description="Pro residues" evidence="5">
    <location>
        <begin position="258"/>
        <end position="277"/>
    </location>
</feature>
<feature type="region of interest" description="Disordered" evidence="5">
    <location>
        <begin position="258"/>
        <end position="359"/>
    </location>
</feature>
<evidence type="ECO:0000256" key="3">
    <source>
        <dbReference type="ARBA" id="ARBA00023034"/>
    </source>
</evidence>
<dbReference type="EMBL" id="LFJN01000015">
    <property type="protein sequence ID" value="KPI39365.1"/>
    <property type="molecule type" value="Genomic_DNA"/>
</dbReference>
<dbReference type="VEuPathDB" id="FungiDB:AB675_5264"/>
<dbReference type="Gene3D" id="2.30.42.10">
    <property type="match status" value="2"/>
</dbReference>
<feature type="domain" description="PDZ GRASP-type" evidence="6">
    <location>
        <begin position="119"/>
        <end position="209"/>
    </location>
</feature>
<gene>
    <name evidence="7" type="ORF">AB675_5264</name>
</gene>
<dbReference type="OrthoDB" id="3318at2759"/>
<proteinExistence type="predicted"/>
<evidence type="ECO:0000259" key="6">
    <source>
        <dbReference type="PROSITE" id="PS51865"/>
    </source>
</evidence>
<accession>A0A0N1NZW3</accession>
<dbReference type="GO" id="GO:0007030">
    <property type="term" value="P:Golgi organization"/>
    <property type="evidence" value="ECO:0007669"/>
    <property type="project" value="TreeGrafter"/>
</dbReference>
<dbReference type="Pfam" id="PF04495">
    <property type="entry name" value="GRASP55_65"/>
    <property type="match status" value="1"/>
</dbReference>